<organism evidence="1">
    <name type="scientific">Metalysinibacillus saudimassiliensis</name>
    <dbReference type="NCBI Taxonomy" id="1461583"/>
    <lineage>
        <taxon>Bacteria</taxon>
        <taxon>Bacillati</taxon>
        <taxon>Bacillota</taxon>
        <taxon>Bacilli</taxon>
        <taxon>Bacillales</taxon>
        <taxon>Caryophanaceae</taxon>
        <taxon>Metalysinibacillus</taxon>
    </lineage>
</organism>
<gene>
    <name evidence="1" type="ORF">BN1050_00049</name>
</gene>
<dbReference type="EMBL" id="LN483073">
    <property type="protein sequence ID" value="CDZ99334.1"/>
    <property type="molecule type" value="Genomic_DNA"/>
</dbReference>
<dbReference type="HOGENOM" id="CLU_2206809_0_0_9"/>
<sequence>MSLFMGKEEKRKALFMMIDSTYPSANEHDTIYAWMYTPIAKPKGIVQVMHGYLEHSRRYLSLQKVSSASSLLIRNQKGETANDVRFLLLLFHLKFCNLLLQFFYARF</sequence>
<reference evidence="1" key="1">
    <citation type="submission" date="2014-07" db="EMBL/GenBank/DDBJ databases">
        <authorList>
            <person name="Urmite Genomes Urmite Genomes"/>
        </authorList>
    </citation>
    <scope>NUCLEOTIDE SEQUENCE</scope>
    <source>
        <strain evidence="1">13S34_air</strain>
    </source>
</reference>
<protein>
    <submittedName>
        <fullName evidence="1">Uncharacterized protein</fullName>
    </submittedName>
</protein>
<evidence type="ECO:0000313" key="1">
    <source>
        <dbReference type="EMBL" id="CDZ99334.1"/>
    </source>
</evidence>
<accession>A0A078LZ61</accession>
<dbReference type="AlphaFoldDB" id="A0A078LZ61"/>
<name>A0A078LZ61_9BACL</name>
<proteinExistence type="predicted"/>